<dbReference type="PANTHER" id="PTHR42110:SF1">
    <property type="entry name" value="L-ASPARAGINASE, PUTATIVE (AFU_ORTHOLOGUE AFUA_3G11890)-RELATED"/>
    <property type="match status" value="1"/>
</dbReference>
<gene>
    <name evidence="1" type="ORF">UFOPK3992_00296</name>
</gene>
<evidence type="ECO:0000313" key="1">
    <source>
        <dbReference type="EMBL" id="CAB4995001.1"/>
    </source>
</evidence>
<dbReference type="PANTHER" id="PTHR42110">
    <property type="entry name" value="L-ASPARAGINASE, PUTATIVE (AFU_ORTHOLOGUE AFUA_3G11890)-RELATED"/>
    <property type="match status" value="1"/>
</dbReference>
<dbReference type="InterPro" id="IPR010349">
    <property type="entry name" value="Asparaginase_II"/>
</dbReference>
<sequence length="332" mass="34472">MSTPDTDDSANPVLVNATRSGFTESRHRGSVLLLATDGAQRQFGHAGCGTYPRSSLKPLQATAMVRAGLRLEPQLLALVTSSHSATPEQVSAALDILQGAGLTEHDLRCPADLPELPELPDDIVGLIRAGGSPSPLQHNCSGKHSGMLATCVLNGWSTHDYLDRNHPLQRLILSTVEEFTGETVTIVGTDGCGAPVPVVGLPALARAIARVAVASPDTAEGQVAAAARAWPVMVGGPERCISQVMPVVPGLLVKEGAEGVWVAALTDGRTMVAKVDDGALRALPAILAATLQSWGFDHPVIDRWAADPILGGGLPVGALTASTTLRDWLAEG</sequence>
<dbReference type="AlphaFoldDB" id="A0A6J7NPA4"/>
<proteinExistence type="predicted"/>
<dbReference type="EMBL" id="CAFBOZ010000027">
    <property type="protein sequence ID" value="CAB4995001.1"/>
    <property type="molecule type" value="Genomic_DNA"/>
</dbReference>
<dbReference type="Pfam" id="PF06089">
    <property type="entry name" value="Asparaginase_II"/>
    <property type="match status" value="1"/>
</dbReference>
<organism evidence="1">
    <name type="scientific">freshwater metagenome</name>
    <dbReference type="NCBI Taxonomy" id="449393"/>
    <lineage>
        <taxon>unclassified sequences</taxon>
        <taxon>metagenomes</taxon>
        <taxon>ecological metagenomes</taxon>
    </lineage>
</organism>
<accession>A0A6J7NPA4</accession>
<protein>
    <submittedName>
        <fullName evidence="1">Unannotated protein</fullName>
    </submittedName>
</protein>
<reference evidence="1" key="1">
    <citation type="submission" date="2020-05" db="EMBL/GenBank/DDBJ databases">
        <authorList>
            <person name="Chiriac C."/>
            <person name="Salcher M."/>
            <person name="Ghai R."/>
            <person name="Kavagutti S V."/>
        </authorList>
    </citation>
    <scope>NUCLEOTIDE SEQUENCE</scope>
</reference>
<name>A0A6J7NPA4_9ZZZZ</name>